<keyword evidence="2" id="KW-0255">Endonuclease</keyword>
<dbReference type="InterPro" id="IPR050312">
    <property type="entry name" value="IolE/XylAMocC-like"/>
</dbReference>
<dbReference type="Proteomes" id="UP000238322">
    <property type="component" value="Unassembled WGS sequence"/>
</dbReference>
<reference evidence="2 3" key="1">
    <citation type="submission" date="2018-02" db="EMBL/GenBank/DDBJ databases">
        <title>Comparative genomes isolates from brazilian mangrove.</title>
        <authorList>
            <person name="Araujo J.E."/>
            <person name="Taketani R.G."/>
            <person name="Silva M.C.P."/>
            <person name="Loureco M.V."/>
            <person name="Andreote F.D."/>
        </authorList>
    </citation>
    <scope>NUCLEOTIDE SEQUENCE [LARGE SCALE GENOMIC DNA]</scope>
    <source>
        <strain evidence="2 3">Hex-1 MGV</strain>
    </source>
</reference>
<accession>A0A2S8FW48</accession>
<dbReference type="PANTHER" id="PTHR12110">
    <property type="entry name" value="HYDROXYPYRUVATE ISOMERASE"/>
    <property type="match status" value="1"/>
</dbReference>
<evidence type="ECO:0000313" key="3">
    <source>
        <dbReference type="Proteomes" id="UP000238322"/>
    </source>
</evidence>
<dbReference type="Pfam" id="PF01261">
    <property type="entry name" value="AP_endonuc_2"/>
    <property type="match status" value="1"/>
</dbReference>
<dbReference type="InterPro" id="IPR036237">
    <property type="entry name" value="Xyl_isomerase-like_sf"/>
</dbReference>
<gene>
    <name evidence="2" type="ORF">C5Y83_08840</name>
</gene>
<dbReference type="InterPro" id="IPR013022">
    <property type="entry name" value="Xyl_isomerase-like_TIM-brl"/>
</dbReference>
<organism evidence="2 3">
    <name type="scientific">Blastopirellula marina</name>
    <dbReference type="NCBI Taxonomy" id="124"/>
    <lineage>
        <taxon>Bacteria</taxon>
        <taxon>Pseudomonadati</taxon>
        <taxon>Planctomycetota</taxon>
        <taxon>Planctomycetia</taxon>
        <taxon>Pirellulales</taxon>
        <taxon>Pirellulaceae</taxon>
        <taxon>Blastopirellula</taxon>
    </lineage>
</organism>
<proteinExistence type="predicted"/>
<dbReference type="GO" id="GO:0004519">
    <property type="term" value="F:endonuclease activity"/>
    <property type="evidence" value="ECO:0007669"/>
    <property type="project" value="UniProtKB-KW"/>
</dbReference>
<dbReference type="EMBL" id="PUHY01000006">
    <property type="protein sequence ID" value="PQO36406.1"/>
    <property type="molecule type" value="Genomic_DNA"/>
</dbReference>
<feature type="domain" description="Xylose isomerase-like TIM barrel" evidence="1">
    <location>
        <begin position="19"/>
        <end position="287"/>
    </location>
</feature>
<protein>
    <submittedName>
        <fullName evidence="2">AP endonuclease</fullName>
    </submittedName>
</protein>
<dbReference type="AlphaFoldDB" id="A0A2S8FW48"/>
<comment type="caution">
    <text evidence="2">The sequence shown here is derived from an EMBL/GenBank/DDBJ whole genome shotgun (WGS) entry which is preliminary data.</text>
</comment>
<dbReference type="Gene3D" id="3.20.20.150">
    <property type="entry name" value="Divalent-metal-dependent TIM barrel enzymes"/>
    <property type="match status" value="1"/>
</dbReference>
<dbReference type="SUPFAM" id="SSF51658">
    <property type="entry name" value="Xylose isomerase-like"/>
    <property type="match status" value="1"/>
</dbReference>
<evidence type="ECO:0000259" key="1">
    <source>
        <dbReference type="Pfam" id="PF01261"/>
    </source>
</evidence>
<evidence type="ECO:0000313" key="2">
    <source>
        <dbReference type="EMBL" id="PQO36406.1"/>
    </source>
</evidence>
<dbReference type="OrthoDB" id="9779184at2"/>
<name>A0A2S8FW48_9BACT</name>
<keyword evidence="2" id="KW-0540">Nuclease</keyword>
<keyword evidence="2" id="KW-0378">Hydrolase</keyword>
<dbReference type="PANTHER" id="PTHR12110:SF21">
    <property type="entry name" value="XYLOSE ISOMERASE-LIKE TIM BARREL DOMAIN-CONTAINING PROTEIN"/>
    <property type="match status" value="1"/>
</dbReference>
<sequence length="314" mass="35216">MQLGFVTAIIPEADLEQVFATAAAYDYDCVEVACWPAKGPGQSYGGTAHIDVAKLDTRYVAEIKQLMHKYEVQISALAYYPNPLSTNEEEAKVATDHICQVIAAAAELGIGQMNTFIGRDPAKSVDENWPRMLDTWGPLIEFAEQYQVKVGIENCPMLFNDQQWPGGLNLATTPAIWRRLFQDLSSSALGLNYDPSHLVWQQIDYLQPLKEFASRLFHVHAKDTRVDWHALKDAGIYAMPTHFHADKLPGLGDVDWGSFVAMLGNVGYRGPVCVEVEDAAYEGSLDDRYLALKQSSHYLRNFIPRRYSTIPTRK</sequence>